<feature type="transmembrane region" description="Helical" evidence="1">
    <location>
        <begin position="6"/>
        <end position="25"/>
    </location>
</feature>
<protein>
    <submittedName>
        <fullName evidence="2">Uncharacterized protein</fullName>
    </submittedName>
</protein>
<dbReference type="EMBL" id="MN740165">
    <property type="protein sequence ID" value="QHT91350.1"/>
    <property type="molecule type" value="Genomic_DNA"/>
</dbReference>
<reference evidence="2" key="1">
    <citation type="journal article" date="2020" name="Nature">
        <title>Giant virus diversity and host interactions through global metagenomics.</title>
        <authorList>
            <person name="Schulz F."/>
            <person name="Roux S."/>
            <person name="Paez-Espino D."/>
            <person name="Jungbluth S."/>
            <person name="Walsh D.A."/>
            <person name="Denef V.J."/>
            <person name="McMahon K.D."/>
            <person name="Konstantinidis K.T."/>
            <person name="Eloe-Fadrosh E.A."/>
            <person name="Kyrpides N.C."/>
            <person name="Woyke T."/>
        </authorList>
    </citation>
    <scope>NUCLEOTIDE SEQUENCE</scope>
    <source>
        <strain evidence="2">GVMAG-M-3300023184-77</strain>
    </source>
</reference>
<evidence type="ECO:0000313" key="2">
    <source>
        <dbReference type="EMBL" id="QHT91350.1"/>
    </source>
</evidence>
<name>A0A6C0IFB9_9ZZZZ</name>
<keyword evidence="1" id="KW-1133">Transmembrane helix</keyword>
<evidence type="ECO:0000256" key="1">
    <source>
        <dbReference type="SAM" id="Phobius"/>
    </source>
</evidence>
<accession>A0A6C0IFB9</accession>
<organism evidence="2">
    <name type="scientific">viral metagenome</name>
    <dbReference type="NCBI Taxonomy" id="1070528"/>
    <lineage>
        <taxon>unclassified sequences</taxon>
        <taxon>metagenomes</taxon>
        <taxon>organismal metagenomes</taxon>
    </lineage>
</organism>
<sequence length="75" mass="8441">MKINSSDFLILIAIGLGLLILDRYFRINKIIDSFENPERCGVNMPPCAFKKRCANGFCIDNSLPRLPANDLPVFP</sequence>
<keyword evidence="1" id="KW-0812">Transmembrane</keyword>
<dbReference type="AlphaFoldDB" id="A0A6C0IFB9"/>
<proteinExistence type="predicted"/>
<keyword evidence="1" id="KW-0472">Membrane</keyword>